<sequence length="206" mass="22548">MEKIKKSGKKHGKSRDAVKSPDTKRLKAIGYFDRCCFFLFLVLLGAFLVCYGKPYELQEAVSHGHAVWFLLLFAYPILGFLGLVNVLLGTADAPIMRYFTVDNPILGLILADITYLFLLWLVIRQRGLGWFGPNGMRAAGNFVLIVAFWGVFQLFLSGIMFLWNSGGMTPFHPHDPPAATAPADPGAAGGNPALPPVTPAIPNSRP</sequence>
<name>A0A645BI95_9ZZZZ</name>
<feature type="compositionally biased region" description="Low complexity" evidence="1">
    <location>
        <begin position="177"/>
        <end position="192"/>
    </location>
</feature>
<feature type="transmembrane region" description="Helical" evidence="2">
    <location>
        <begin position="100"/>
        <end position="122"/>
    </location>
</feature>
<gene>
    <name evidence="3" type="ORF">SDC9_108324</name>
</gene>
<feature type="compositionally biased region" description="Pro residues" evidence="1">
    <location>
        <begin position="193"/>
        <end position="206"/>
    </location>
</feature>
<keyword evidence="2" id="KW-0812">Transmembrane</keyword>
<organism evidence="3">
    <name type="scientific">bioreactor metagenome</name>
    <dbReference type="NCBI Taxonomy" id="1076179"/>
    <lineage>
        <taxon>unclassified sequences</taxon>
        <taxon>metagenomes</taxon>
        <taxon>ecological metagenomes</taxon>
    </lineage>
</organism>
<feature type="transmembrane region" description="Helical" evidence="2">
    <location>
        <begin position="142"/>
        <end position="163"/>
    </location>
</feature>
<evidence type="ECO:0000256" key="1">
    <source>
        <dbReference type="SAM" id="MobiDB-lite"/>
    </source>
</evidence>
<feature type="transmembrane region" description="Helical" evidence="2">
    <location>
        <begin position="66"/>
        <end position="88"/>
    </location>
</feature>
<evidence type="ECO:0000313" key="3">
    <source>
        <dbReference type="EMBL" id="MPM61464.1"/>
    </source>
</evidence>
<accession>A0A645BI95</accession>
<dbReference type="EMBL" id="VSSQ01018357">
    <property type="protein sequence ID" value="MPM61464.1"/>
    <property type="molecule type" value="Genomic_DNA"/>
</dbReference>
<keyword evidence="2" id="KW-0472">Membrane</keyword>
<feature type="region of interest" description="Disordered" evidence="1">
    <location>
        <begin position="174"/>
        <end position="206"/>
    </location>
</feature>
<comment type="caution">
    <text evidence="3">The sequence shown here is derived from an EMBL/GenBank/DDBJ whole genome shotgun (WGS) entry which is preliminary data.</text>
</comment>
<dbReference type="AlphaFoldDB" id="A0A645BI95"/>
<proteinExistence type="predicted"/>
<reference evidence="3" key="1">
    <citation type="submission" date="2019-08" db="EMBL/GenBank/DDBJ databases">
        <authorList>
            <person name="Kucharzyk K."/>
            <person name="Murdoch R.W."/>
            <person name="Higgins S."/>
            <person name="Loffler F."/>
        </authorList>
    </citation>
    <scope>NUCLEOTIDE SEQUENCE</scope>
</reference>
<protein>
    <submittedName>
        <fullName evidence="3">Uncharacterized protein</fullName>
    </submittedName>
</protein>
<keyword evidence="2" id="KW-1133">Transmembrane helix</keyword>
<evidence type="ECO:0000256" key="2">
    <source>
        <dbReference type="SAM" id="Phobius"/>
    </source>
</evidence>
<feature type="transmembrane region" description="Helical" evidence="2">
    <location>
        <begin position="35"/>
        <end position="54"/>
    </location>
</feature>